<evidence type="ECO:0000313" key="6">
    <source>
        <dbReference type="EMBL" id="KAE9223984.1"/>
    </source>
</evidence>
<dbReference type="Proteomes" id="UP000441208">
    <property type="component" value="Unassembled WGS sequence"/>
</dbReference>
<evidence type="ECO:0000313" key="15">
    <source>
        <dbReference type="Proteomes" id="UP000476176"/>
    </source>
</evidence>
<keyword evidence="10" id="KW-1185">Reference proteome</keyword>
<name>A0A6A3Q1E2_9STRA</name>
<reference evidence="9 10" key="1">
    <citation type="submission" date="2018-08" db="EMBL/GenBank/DDBJ databases">
        <title>Genomic investigation of the strawberry pathogen Phytophthora fragariae indicates pathogenicity is determined by transcriptional variation in three key races.</title>
        <authorList>
            <person name="Adams T.M."/>
            <person name="Armitage A.D."/>
            <person name="Sobczyk M.K."/>
            <person name="Bates H.J."/>
            <person name="Dunwell J.M."/>
            <person name="Nellist C.F."/>
            <person name="Harrison R.J."/>
        </authorList>
    </citation>
    <scope>NUCLEOTIDE SEQUENCE [LARGE SCALE GENOMIC DNA]</scope>
    <source>
        <strain evidence="8 11">A4</strain>
        <strain evidence="4 12">BC-1</strain>
        <strain evidence="6 15">BC-23</strain>
        <strain evidence="5 10">NOV-27</strain>
        <strain evidence="3 13">NOV-71</strain>
        <strain evidence="7 16">NOV-77</strain>
        <strain evidence="1 9">NOV-9</strain>
        <strain evidence="2 14">SCRP245</strain>
    </source>
</reference>
<dbReference type="EMBL" id="QXGE01001401">
    <property type="protein sequence ID" value="KAE9293117.1"/>
    <property type="molecule type" value="Genomic_DNA"/>
</dbReference>
<evidence type="ECO:0000313" key="10">
    <source>
        <dbReference type="Proteomes" id="UP000433483"/>
    </source>
</evidence>
<dbReference type="EMBL" id="QXFW01000911">
    <property type="protein sequence ID" value="KAE9000339.1"/>
    <property type="molecule type" value="Genomic_DNA"/>
</dbReference>
<organism evidence="3 13">
    <name type="scientific">Phytophthora fragariae</name>
    <dbReference type="NCBI Taxonomy" id="53985"/>
    <lineage>
        <taxon>Eukaryota</taxon>
        <taxon>Sar</taxon>
        <taxon>Stramenopiles</taxon>
        <taxon>Oomycota</taxon>
        <taxon>Peronosporomycetes</taxon>
        <taxon>Peronosporales</taxon>
        <taxon>Peronosporaceae</taxon>
        <taxon>Phytophthora</taxon>
    </lineage>
</organism>
<dbReference type="Proteomes" id="UP000476176">
    <property type="component" value="Unassembled WGS sequence"/>
</dbReference>
<proteinExistence type="predicted"/>
<evidence type="ECO:0000313" key="9">
    <source>
        <dbReference type="Proteomes" id="UP000429523"/>
    </source>
</evidence>
<evidence type="ECO:0000313" key="7">
    <source>
        <dbReference type="EMBL" id="KAE9275765.1"/>
    </source>
</evidence>
<protein>
    <submittedName>
        <fullName evidence="3">Uncharacterized protein</fullName>
    </submittedName>
</protein>
<gene>
    <name evidence="8" type="ORF">PF001_g18406</name>
    <name evidence="4" type="ORF">PF002_g28996</name>
    <name evidence="6" type="ORF">PF004_g12355</name>
    <name evidence="5" type="ORF">PF005_g23640</name>
    <name evidence="3" type="ORF">PF007_g28383</name>
    <name evidence="7" type="ORF">PF008_g29264</name>
    <name evidence="1" type="ORF">PF009_g24398</name>
    <name evidence="2" type="ORF">PF011_g14229</name>
</gene>
<evidence type="ECO:0000313" key="14">
    <source>
        <dbReference type="Proteomes" id="UP000460718"/>
    </source>
</evidence>
<sequence length="64" mass="7462">MVFPYCGSVRATKVQELGDELPSWYYYVTEYGSGKTREKRRSTISHSASYGFRRRGLDQHLSRP</sequence>
<dbReference type="EMBL" id="QXFY01004718">
    <property type="protein sequence ID" value="KAE9275765.1"/>
    <property type="molecule type" value="Genomic_DNA"/>
</dbReference>
<evidence type="ECO:0000313" key="1">
    <source>
        <dbReference type="EMBL" id="KAE8925395.1"/>
    </source>
</evidence>
<evidence type="ECO:0000313" key="2">
    <source>
        <dbReference type="EMBL" id="KAE9000339.1"/>
    </source>
</evidence>
<dbReference type="Proteomes" id="UP000437068">
    <property type="component" value="Unassembled WGS sequence"/>
</dbReference>
<dbReference type="EMBL" id="QXGD01003778">
    <property type="protein sequence ID" value="KAE9174610.1"/>
    <property type="molecule type" value="Genomic_DNA"/>
</dbReference>
<evidence type="ECO:0000313" key="8">
    <source>
        <dbReference type="EMBL" id="KAE9293117.1"/>
    </source>
</evidence>
<accession>A0A6A3Q1E2</accession>
<dbReference type="EMBL" id="QXGF01002275">
    <property type="protein sequence ID" value="KAE8925395.1"/>
    <property type="molecule type" value="Genomic_DNA"/>
</dbReference>
<evidence type="ECO:0000313" key="3">
    <source>
        <dbReference type="EMBL" id="KAE9066605.1"/>
    </source>
</evidence>
<dbReference type="Proteomes" id="UP000429523">
    <property type="component" value="Unassembled WGS sequence"/>
</dbReference>
<evidence type="ECO:0000313" key="12">
    <source>
        <dbReference type="Proteomes" id="UP000440367"/>
    </source>
</evidence>
<dbReference type="Proteomes" id="UP000433483">
    <property type="component" value="Unassembled WGS sequence"/>
</dbReference>
<dbReference type="EMBL" id="QXGC01000703">
    <property type="protein sequence ID" value="KAE9223984.1"/>
    <property type="molecule type" value="Genomic_DNA"/>
</dbReference>
<dbReference type="Proteomes" id="UP000460718">
    <property type="component" value="Unassembled WGS sequence"/>
</dbReference>
<comment type="caution">
    <text evidence="3">The sequence shown here is derived from an EMBL/GenBank/DDBJ whole genome shotgun (WGS) entry which is preliminary data.</text>
</comment>
<dbReference type="EMBL" id="QXFZ01003883">
    <property type="protein sequence ID" value="KAE9066605.1"/>
    <property type="molecule type" value="Genomic_DNA"/>
</dbReference>
<evidence type="ECO:0000313" key="11">
    <source>
        <dbReference type="Proteomes" id="UP000437068"/>
    </source>
</evidence>
<dbReference type="AlphaFoldDB" id="A0A6A3Q1E2"/>
<evidence type="ECO:0000313" key="4">
    <source>
        <dbReference type="EMBL" id="KAE9174610.1"/>
    </source>
</evidence>
<evidence type="ECO:0000313" key="5">
    <source>
        <dbReference type="EMBL" id="KAE9179551.1"/>
    </source>
</evidence>
<evidence type="ECO:0000313" key="16">
    <source>
        <dbReference type="Proteomes" id="UP000486351"/>
    </source>
</evidence>
<dbReference type="EMBL" id="QXGB01002274">
    <property type="protein sequence ID" value="KAE9179551.1"/>
    <property type="molecule type" value="Genomic_DNA"/>
</dbReference>
<dbReference type="OrthoDB" id="10269025at2759"/>
<dbReference type="Proteomes" id="UP000486351">
    <property type="component" value="Unassembled WGS sequence"/>
</dbReference>
<evidence type="ECO:0000313" key="13">
    <source>
        <dbReference type="Proteomes" id="UP000441208"/>
    </source>
</evidence>
<dbReference type="Proteomes" id="UP000440367">
    <property type="component" value="Unassembled WGS sequence"/>
</dbReference>